<evidence type="ECO:0000256" key="1">
    <source>
        <dbReference type="SAM" id="Phobius"/>
    </source>
</evidence>
<feature type="transmembrane region" description="Helical" evidence="1">
    <location>
        <begin position="482"/>
        <end position="500"/>
    </location>
</feature>
<keyword evidence="1" id="KW-1133">Transmembrane helix</keyword>
<organism evidence="2 3">
    <name type="scientific">Leptidea sinapis</name>
    <dbReference type="NCBI Taxonomy" id="189913"/>
    <lineage>
        <taxon>Eukaryota</taxon>
        <taxon>Metazoa</taxon>
        <taxon>Ecdysozoa</taxon>
        <taxon>Arthropoda</taxon>
        <taxon>Hexapoda</taxon>
        <taxon>Insecta</taxon>
        <taxon>Pterygota</taxon>
        <taxon>Neoptera</taxon>
        <taxon>Endopterygota</taxon>
        <taxon>Lepidoptera</taxon>
        <taxon>Glossata</taxon>
        <taxon>Ditrysia</taxon>
        <taxon>Papilionoidea</taxon>
        <taxon>Pieridae</taxon>
        <taxon>Dismorphiinae</taxon>
        <taxon>Leptidea</taxon>
    </lineage>
</organism>
<dbReference type="PANTHER" id="PTHR21344">
    <property type="entry name" value="RAL GTPASE-ACTIVATING PROTEIN SUBUNIT BETA"/>
    <property type="match status" value="1"/>
</dbReference>
<protein>
    <submittedName>
        <fullName evidence="2">Uncharacterized protein</fullName>
    </submittedName>
</protein>
<name>A0A5E4Q1G0_9NEOP</name>
<dbReference type="InterPro" id="IPR039930">
    <property type="entry name" value="RALGAPB"/>
</dbReference>
<proteinExistence type="predicted"/>
<dbReference type="Gene3D" id="3.40.50.11210">
    <property type="entry name" value="Rap/Ran-GAP"/>
    <property type="match status" value="1"/>
</dbReference>
<dbReference type="InterPro" id="IPR035974">
    <property type="entry name" value="Rap/Ran-GAP_sf"/>
</dbReference>
<gene>
    <name evidence="2" type="ORF">LSINAPIS_LOCUS4572</name>
</gene>
<evidence type="ECO:0000313" key="3">
    <source>
        <dbReference type="Proteomes" id="UP000324832"/>
    </source>
</evidence>
<dbReference type="SUPFAM" id="SSF111347">
    <property type="entry name" value="Rap/Ran-GAP"/>
    <property type="match status" value="1"/>
</dbReference>
<dbReference type="PANTHER" id="PTHR21344:SF1">
    <property type="entry name" value="RAL GTPASE-ACTIVATING PROTEIN SUBUNIT BETA"/>
    <property type="match status" value="1"/>
</dbReference>
<keyword evidence="1" id="KW-0472">Membrane</keyword>
<sequence>MNVISNTGKPGEPVKMKDEKELKPVSMRVRDAAESLLMLILEQSGGNIGGGWCRLDERWLSALGHGRLRHFAADSHTVLSLLEEPLANSQQPQPTLVVVIRSAWGRFAWSLSSRGSARCAGRGAGAACARPVPMSEPPSRAPPACRAPPAAPACAVLEAVLRQLNDPDAHVLFKLLEQQATLEQRAAQAHENIVPEEYVPPEPVTEFQTARMFLSHFGYLNISGDKKNAGSRLEELDGSAPGLGAALRRLDATGSRAPLTVHVFCVRAGQVQAAQVLANADTTPPAGFRAMLRGLGKPVSVAGHAGWTGHVASSYDARPHFDGRSSTHADASARAPTPALYNGREQVLYWSDSTDEIAFIVPSGREVNDAEVSDVDGSCLSNNRSLDKGSESCWDVSSGSALSYERSVSECEQTRARSSLSDKRALSLTDKQAAASFTHTADFTLHIEDISLDNIRGLINQAREVEDPDEVNLPLIMATPSWTTVILYFIGFVIISKKIYQWLKNKRMKPNPRASEEASEDAGGSCKLRFHLEGGGVTEAPSV</sequence>
<keyword evidence="1" id="KW-0812">Transmembrane</keyword>
<dbReference type="EMBL" id="FZQP02001204">
    <property type="protein sequence ID" value="VVC92052.1"/>
    <property type="molecule type" value="Genomic_DNA"/>
</dbReference>
<accession>A0A5E4Q1G0</accession>
<dbReference type="GO" id="GO:0051056">
    <property type="term" value="P:regulation of small GTPase mediated signal transduction"/>
    <property type="evidence" value="ECO:0007669"/>
    <property type="project" value="InterPro"/>
</dbReference>
<evidence type="ECO:0000313" key="2">
    <source>
        <dbReference type="EMBL" id="VVC92052.1"/>
    </source>
</evidence>
<dbReference type="GO" id="GO:0005096">
    <property type="term" value="F:GTPase activator activity"/>
    <property type="evidence" value="ECO:0007669"/>
    <property type="project" value="InterPro"/>
</dbReference>
<keyword evidence="3" id="KW-1185">Reference proteome</keyword>
<dbReference type="AlphaFoldDB" id="A0A5E4Q1G0"/>
<dbReference type="Proteomes" id="UP000324832">
    <property type="component" value="Unassembled WGS sequence"/>
</dbReference>
<reference evidence="2 3" key="1">
    <citation type="submission" date="2017-07" db="EMBL/GenBank/DDBJ databases">
        <authorList>
            <person name="Talla V."/>
            <person name="Backstrom N."/>
        </authorList>
    </citation>
    <scope>NUCLEOTIDE SEQUENCE [LARGE SCALE GENOMIC DNA]</scope>
</reference>